<comment type="caution">
    <text evidence="1">The sequence shown here is derived from an EMBL/GenBank/DDBJ whole genome shotgun (WGS) entry which is preliminary data.</text>
</comment>
<dbReference type="EMBL" id="JALJOQ010000009">
    <property type="protein sequence ID" value="KAK9812131.1"/>
    <property type="molecule type" value="Genomic_DNA"/>
</dbReference>
<organism evidence="1 2">
    <name type="scientific">Symbiochloris irregularis</name>
    <dbReference type="NCBI Taxonomy" id="706552"/>
    <lineage>
        <taxon>Eukaryota</taxon>
        <taxon>Viridiplantae</taxon>
        <taxon>Chlorophyta</taxon>
        <taxon>core chlorophytes</taxon>
        <taxon>Trebouxiophyceae</taxon>
        <taxon>Trebouxiales</taxon>
        <taxon>Trebouxiaceae</taxon>
        <taxon>Symbiochloris</taxon>
    </lineage>
</organism>
<evidence type="ECO:0000313" key="1">
    <source>
        <dbReference type="EMBL" id="KAK9812131.1"/>
    </source>
</evidence>
<dbReference type="Proteomes" id="UP001465755">
    <property type="component" value="Unassembled WGS sequence"/>
</dbReference>
<proteinExistence type="predicted"/>
<gene>
    <name evidence="1" type="ORF">WJX73_009826</name>
</gene>
<reference evidence="1 2" key="1">
    <citation type="journal article" date="2024" name="Nat. Commun.">
        <title>Phylogenomics reveals the evolutionary origins of lichenization in chlorophyte algae.</title>
        <authorList>
            <person name="Puginier C."/>
            <person name="Libourel C."/>
            <person name="Otte J."/>
            <person name="Skaloud P."/>
            <person name="Haon M."/>
            <person name="Grisel S."/>
            <person name="Petersen M."/>
            <person name="Berrin J.G."/>
            <person name="Delaux P.M."/>
            <person name="Dal Grande F."/>
            <person name="Keller J."/>
        </authorList>
    </citation>
    <scope>NUCLEOTIDE SEQUENCE [LARGE SCALE GENOMIC DNA]</scope>
    <source>
        <strain evidence="1 2">SAG 2036</strain>
    </source>
</reference>
<dbReference type="AlphaFoldDB" id="A0AAW1PUM4"/>
<evidence type="ECO:0000313" key="2">
    <source>
        <dbReference type="Proteomes" id="UP001465755"/>
    </source>
</evidence>
<keyword evidence="2" id="KW-1185">Reference proteome</keyword>
<accession>A0AAW1PUM4</accession>
<protein>
    <submittedName>
        <fullName evidence="1">Uncharacterized protein</fullName>
    </submittedName>
</protein>
<sequence>MFVGKIVTQSAPFKITTPIRLTTAIMIRRESHSPLDQVLAVRRAGHPDIAICRMDYTFGTDTSRRHFEFDVRFGEKDLALGEIEIITHAGTKAFDVTDPDYQPLDRPSGLADGATWHVTGYTLPKVRKAKGPALAYAAEDSARKYVADPLK</sequence>
<name>A0AAW1PUM4_9CHLO</name>